<keyword evidence="6 9" id="KW-0472">Membrane</keyword>
<dbReference type="SUPFAM" id="SSF52266">
    <property type="entry name" value="SGNH hydrolase"/>
    <property type="match status" value="1"/>
</dbReference>
<feature type="transmembrane region" description="Helical" evidence="9">
    <location>
        <begin position="137"/>
        <end position="157"/>
    </location>
</feature>
<dbReference type="GO" id="GO:0016747">
    <property type="term" value="F:acyltransferase activity, transferring groups other than amino-acyl groups"/>
    <property type="evidence" value="ECO:0007669"/>
    <property type="project" value="InterPro"/>
</dbReference>
<dbReference type="Pfam" id="PF19040">
    <property type="entry name" value="SGNH"/>
    <property type="match status" value="1"/>
</dbReference>
<evidence type="ECO:0000256" key="5">
    <source>
        <dbReference type="ARBA" id="ARBA00022989"/>
    </source>
</evidence>
<dbReference type="AlphaFoldDB" id="A2A1E0"/>
<feature type="transmembrane region" description="Helical" evidence="9">
    <location>
        <begin position="211"/>
        <end position="229"/>
    </location>
</feature>
<feature type="compositionally biased region" description="Polar residues" evidence="8">
    <location>
        <begin position="45"/>
        <end position="57"/>
    </location>
</feature>
<dbReference type="EMBL" id="AB274811">
    <property type="protein sequence ID" value="BAF45368.1"/>
    <property type="molecule type" value="Genomic_DNA"/>
</dbReference>
<evidence type="ECO:0000256" key="2">
    <source>
        <dbReference type="ARBA" id="ARBA00022475"/>
    </source>
</evidence>
<feature type="transmembrane region" description="Helical" evidence="9">
    <location>
        <begin position="98"/>
        <end position="116"/>
    </location>
</feature>
<feature type="transmembrane region" description="Helical" evidence="9">
    <location>
        <begin position="328"/>
        <end position="349"/>
    </location>
</feature>
<dbReference type="GO" id="GO:0009103">
    <property type="term" value="P:lipopolysaccharide biosynthetic process"/>
    <property type="evidence" value="ECO:0007669"/>
    <property type="project" value="TreeGrafter"/>
</dbReference>
<dbReference type="Gene3D" id="3.40.50.1110">
    <property type="entry name" value="SGNH hydrolase"/>
    <property type="match status" value="1"/>
</dbReference>
<evidence type="ECO:0000256" key="1">
    <source>
        <dbReference type="ARBA" id="ARBA00004651"/>
    </source>
</evidence>
<keyword evidence="7 12" id="KW-0012">Acyltransferase</keyword>
<evidence type="ECO:0000256" key="4">
    <source>
        <dbReference type="ARBA" id="ARBA00022692"/>
    </source>
</evidence>
<feature type="transmembrane region" description="Helical" evidence="9">
    <location>
        <begin position="269"/>
        <end position="290"/>
    </location>
</feature>
<dbReference type="InterPro" id="IPR050879">
    <property type="entry name" value="Acyltransferase_3"/>
</dbReference>
<dbReference type="GO" id="GO:0005886">
    <property type="term" value="C:plasma membrane"/>
    <property type="evidence" value="ECO:0007669"/>
    <property type="project" value="UniProtKB-SubCell"/>
</dbReference>
<feature type="region of interest" description="Disordered" evidence="8">
    <location>
        <begin position="40"/>
        <end position="66"/>
    </location>
</feature>
<keyword evidence="3 12" id="KW-0808">Transferase</keyword>
<dbReference type="PANTHER" id="PTHR23028:SF53">
    <property type="entry name" value="ACYL_TRANSF_3 DOMAIN-CONTAINING PROTEIN"/>
    <property type="match status" value="1"/>
</dbReference>
<evidence type="ECO:0000256" key="3">
    <source>
        <dbReference type="ARBA" id="ARBA00022679"/>
    </source>
</evidence>
<dbReference type="InterPro" id="IPR036514">
    <property type="entry name" value="SGNH_hydro_sf"/>
</dbReference>
<accession>A2A1E0</accession>
<dbReference type="InterPro" id="IPR043968">
    <property type="entry name" value="SGNH"/>
</dbReference>
<organism evidence="12">
    <name type="scientific">Mycobacterium intracellulare</name>
    <dbReference type="NCBI Taxonomy" id="1767"/>
    <lineage>
        <taxon>Bacteria</taxon>
        <taxon>Bacillati</taxon>
        <taxon>Actinomycetota</taxon>
        <taxon>Actinomycetes</taxon>
        <taxon>Mycobacteriales</taxon>
        <taxon>Mycobacteriaceae</taxon>
        <taxon>Mycobacterium</taxon>
        <taxon>Mycobacterium avium complex (MAC)</taxon>
    </lineage>
</organism>
<evidence type="ECO:0000256" key="9">
    <source>
        <dbReference type="SAM" id="Phobius"/>
    </source>
</evidence>
<evidence type="ECO:0000259" key="11">
    <source>
        <dbReference type="Pfam" id="PF19040"/>
    </source>
</evidence>
<feature type="transmembrane region" description="Helical" evidence="9">
    <location>
        <begin position="432"/>
        <end position="453"/>
    </location>
</feature>
<name>A2A1E0_MYCIT</name>
<reference evidence="12" key="1">
    <citation type="journal article" date="2007" name="J. Bacteriol.">
        <title>Structural characterization of a specific glycopeptidolipid containing a novel N-acyl-deoxy sugar from mycobacterium intracellulare serotype 7 and genetic analysis of its glycosylation pathway.</title>
        <authorList>
            <person name="Fujiwara N."/>
            <person name="Nakata N."/>
            <person name="Maeda S."/>
            <person name="Naka T."/>
            <person name="Doe M."/>
            <person name="Yano I."/>
            <person name="Kobayashi K."/>
        </authorList>
    </citation>
    <scope>NUCLEOTIDE SEQUENCE</scope>
</reference>
<comment type="subcellular location">
    <subcellularLocation>
        <location evidence="1">Cell membrane</location>
        <topology evidence="1">Multi-pass membrane protein</topology>
    </subcellularLocation>
</comment>
<proteinExistence type="predicted"/>
<protein>
    <submittedName>
        <fullName evidence="12">Putative acyltransferase</fullName>
    </submittedName>
</protein>
<dbReference type="Pfam" id="PF01757">
    <property type="entry name" value="Acyl_transf_3"/>
    <property type="match status" value="1"/>
</dbReference>
<feature type="domain" description="Acyltransferase 3" evidence="10">
    <location>
        <begin position="71"/>
        <end position="410"/>
    </location>
</feature>
<keyword evidence="2" id="KW-1003">Cell membrane</keyword>
<feature type="transmembrane region" description="Helical" evidence="9">
    <location>
        <begin position="394"/>
        <end position="411"/>
    </location>
</feature>
<feature type="transmembrane region" description="Helical" evidence="9">
    <location>
        <begin position="297"/>
        <end position="316"/>
    </location>
</feature>
<evidence type="ECO:0000256" key="8">
    <source>
        <dbReference type="SAM" id="MobiDB-lite"/>
    </source>
</evidence>
<dbReference type="InterPro" id="IPR002656">
    <property type="entry name" value="Acyl_transf_3_dom"/>
</dbReference>
<evidence type="ECO:0000256" key="6">
    <source>
        <dbReference type="ARBA" id="ARBA00023136"/>
    </source>
</evidence>
<keyword evidence="4 9" id="KW-0812">Transmembrane</keyword>
<keyword evidence="5 9" id="KW-1133">Transmembrane helix</keyword>
<feature type="transmembrane region" description="Helical" evidence="9">
    <location>
        <begin position="241"/>
        <end position="263"/>
    </location>
</feature>
<evidence type="ECO:0000313" key="12">
    <source>
        <dbReference type="EMBL" id="BAF45368.1"/>
    </source>
</evidence>
<feature type="transmembrane region" description="Helical" evidence="9">
    <location>
        <begin position="370"/>
        <end position="388"/>
    </location>
</feature>
<sequence length="767" mass="81102">MALGAPRFLMRTQIVGSRRGTIKLAEPLTTSGQRRIRERIRSRSTPSTAPFSATDSSDPGLHPGREGFRPDIEGLRGVAVLAVVLFHCSAPGMGGGFVGVDVFFVISGFLITRLLWREAAASGSVRLGRFYGARARRLLPASAIVGVATAIASAVLLSPLEAKAVIGDGIASALYVGNYRFARQGVDYFHISKNTISPFQHYWSLGVEEQFYLVWPALIIGTAWLIRRARRPTDAPTTSSAAPYLFVLAVVGGVSFALSLAATRTAPPVAFFSLHTRAWELAAGGLVALTTTQWRRLPAFPAAVVGWVGLASILLACSRFDAATPFPGTAALLPVIGAALVIGAGCAAASRGCGRVLAWRPMRAVGRVSYSWYLWHWPVLLLATPLLGRPMGPIDGLAAIVVSYGLALLTLRLIENPFRYAASMRRSATRSLAVGGIATALAVSVGVALLLVVPTPVGRGPAAPALRVTAGPPPTGSNVALYDAAVQQVFAQVQAAVAASVDLKAVPSNLDPPLVDVAHGKAPSGLEACLRNLLEVDQPDCATGDTSSGTTVALVGDSNAFSWSPAFQQVANDHRWRLEVLTKGACPMLDLPLKIFVQRNYTECEQWRNHIVARLQSEHPRLVVLGMLRHDSGSGSPPYGHAWIDSLTRLVQQLRETGANVLVLGPIPDLHSTAPDCLSQHLDDAAACSSALSAAVNQPGIEAERAATKAGGGQYADVTELFCGPSRCPAIVGNTLMYEDEFHLTPEYSRLLAPAIGALVARAFISG</sequence>
<dbReference type="PANTHER" id="PTHR23028">
    <property type="entry name" value="ACETYLTRANSFERASE"/>
    <property type="match status" value="1"/>
</dbReference>
<evidence type="ECO:0000256" key="7">
    <source>
        <dbReference type="ARBA" id="ARBA00023315"/>
    </source>
</evidence>
<feature type="domain" description="SGNH" evidence="11">
    <location>
        <begin position="537"/>
        <end position="756"/>
    </location>
</feature>
<evidence type="ECO:0000259" key="10">
    <source>
        <dbReference type="Pfam" id="PF01757"/>
    </source>
</evidence>